<evidence type="ECO:0000259" key="9">
    <source>
        <dbReference type="PROSITE" id="PS50048"/>
    </source>
</evidence>
<evidence type="ECO:0000313" key="11">
    <source>
        <dbReference type="Proteomes" id="UP000572754"/>
    </source>
</evidence>
<dbReference type="AlphaFoldDB" id="A0A8H5TND2"/>
<keyword evidence="5" id="KW-0238">DNA-binding</keyword>
<evidence type="ECO:0000256" key="1">
    <source>
        <dbReference type="ARBA" id="ARBA00004123"/>
    </source>
</evidence>
<dbReference type="Pfam" id="PF00172">
    <property type="entry name" value="Zn_clus"/>
    <property type="match status" value="1"/>
</dbReference>
<comment type="caution">
    <text evidence="10">The sequence shown here is derived from an EMBL/GenBank/DDBJ whole genome shotgun (WGS) entry which is preliminary data.</text>
</comment>
<dbReference type="GO" id="GO:0003677">
    <property type="term" value="F:DNA binding"/>
    <property type="evidence" value="ECO:0007669"/>
    <property type="project" value="UniProtKB-KW"/>
</dbReference>
<evidence type="ECO:0000256" key="8">
    <source>
        <dbReference type="SAM" id="MobiDB-lite"/>
    </source>
</evidence>
<keyword evidence="11" id="KW-1185">Reference proteome</keyword>
<protein>
    <submittedName>
        <fullName evidence="10">Nit-4-like protein</fullName>
    </submittedName>
</protein>
<dbReference type="Gene3D" id="4.10.240.10">
    <property type="entry name" value="Zn(2)-C6 fungal-type DNA-binding domain"/>
    <property type="match status" value="1"/>
</dbReference>
<feature type="region of interest" description="Disordered" evidence="8">
    <location>
        <begin position="77"/>
        <end position="99"/>
    </location>
</feature>
<dbReference type="PANTHER" id="PTHR31313:SF86">
    <property type="entry name" value="ZN(2)-C6 FUNGAL-TYPE DOMAIN-CONTAINING PROTEIN"/>
    <property type="match status" value="1"/>
</dbReference>
<proteinExistence type="predicted"/>
<dbReference type="PANTHER" id="PTHR31313">
    <property type="entry name" value="TY1 ENHANCER ACTIVATOR"/>
    <property type="match status" value="1"/>
</dbReference>
<sequence>MKTSQRRSQRASAACDFCRRRKLGCDNAKPKCENCQGRAIECTYSQRTAQARPSNARIQKLEEENARLRDQLCSRSPELSGVHSDHQQGETHLAADTPNPIEFTPTLDGISDQTHQAKTQAVSPSCHFTTGQPEGAAFHGPSSGACGGVHIKNTKEPSRITSPDEITKNQLLAETAKQRQLEKVNLRARKLDFCGVDPKIGTDLLAKFWNCQHYMGSIVYRPAFMRDMASKGPYYSDLLLTAMLFAGSMHTVDAAALRNTSRLNSIGRPYRIKFEQALYASGSRVLFKSDITTIQALLVVSDTLFSWCNERSLSWHYLGIAISMIIDLGLHIDGPARRSSKKVSAEDTEIERRVFWATFISDKVQSIYQGRPTRLREYDNRVPIAFLDEYEELEDFHTRTYSAQPSQLDCPTYSVSTFVQLCQLSIIVDRILCALYAERSATKNADQIWQTAQSLHGDLQSWKDGLPECLRVDLNDPTSSNILPHNLTLLALYNSLIILIYRPFLSEGHLTSVSATVAPEAFFNCVTAAIETHQILLVYKQHFCFRTAPYFISYATYVSATIHVRMAAQKSPGSQAHLCLRNCLEILSEQQTWCHAPKRTMKILLGIMKRLGVNVGEFVAIEPTSCQDGHLGQIDLSELSEVDPDIMYQEPDVSVMQQPTPDTAVDFSNLEFSDFDIDQIMQSFVFEAPSMAQEDFVPMPQPGFSHYGTGDEALTSRDIMVFDDLFGFDSSTS</sequence>
<dbReference type="CDD" id="cd12148">
    <property type="entry name" value="fungal_TF_MHR"/>
    <property type="match status" value="1"/>
</dbReference>
<dbReference type="GO" id="GO:0005634">
    <property type="term" value="C:nucleus"/>
    <property type="evidence" value="ECO:0007669"/>
    <property type="project" value="UniProtKB-SubCell"/>
</dbReference>
<dbReference type="PROSITE" id="PS50048">
    <property type="entry name" value="ZN2_CY6_FUNGAL_2"/>
    <property type="match status" value="1"/>
</dbReference>
<keyword evidence="3" id="KW-0862">Zinc</keyword>
<evidence type="ECO:0000256" key="4">
    <source>
        <dbReference type="ARBA" id="ARBA00023015"/>
    </source>
</evidence>
<evidence type="ECO:0000256" key="5">
    <source>
        <dbReference type="ARBA" id="ARBA00023125"/>
    </source>
</evidence>
<name>A0A8H5TND2_FUSCI</name>
<dbReference type="GO" id="GO:0000981">
    <property type="term" value="F:DNA-binding transcription factor activity, RNA polymerase II-specific"/>
    <property type="evidence" value="ECO:0007669"/>
    <property type="project" value="InterPro"/>
</dbReference>
<dbReference type="SMART" id="SM00906">
    <property type="entry name" value="Fungal_trans"/>
    <property type="match status" value="1"/>
</dbReference>
<dbReference type="CDD" id="cd00067">
    <property type="entry name" value="GAL4"/>
    <property type="match status" value="1"/>
</dbReference>
<evidence type="ECO:0000256" key="6">
    <source>
        <dbReference type="ARBA" id="ARBA00023163"/>
    </source>
</evidence>
<reference evidence="10 11" key="2">
    <citation type="submission" date="2020-05" db="EMBL/GenBank/DDBJ databases">
        <title>Identification and distribution of gene clusters putatively required for synthesis of sphingolipid metabolism inhibitors in phylogenetically diverse species of the filamentous fungus Fusarium.</title>
        <authorList>
            <person name="Kim H.-S."/>
            <person name="Busman M."/>
            <person name="Brown D.W."/>
            <person name="Divon H."/>
            <person name="Uhlig S."/>
            <person name="Proctor R.H."/>
        </authorList>
    </citation>
    <scope>NUCLEOTIDE SEQUENCE [LARGE SCALE GENOMIC DNA]</scope>
    <source>
        <strain evidence="10 11">NRRL 25331</strain>
    </source>
</reference>
<dbReference type="InterPro" id="IPR007219">
    <property type="entry name" value="XnlR_reg_dom"/>
</dbReference>
<gene>
    <name evidence="10" type="ORF">FCIRC_7369</name>
</gene>
<dbReference type="GO" id="GO:0006351">
    <property type="term" value="P:DNA-templated transcription"/>
    <property type="evidence" value="ECO:0007669"/>
    <property type="project" value="InterPro"/>
</dbReference>
<organism evidence="10 11">
    <name type="scientific">Fusarium circinatum</name>
    <name type="common">Pitch canker fungus</name>
    <name type="synonym">Gibberella circinata</name>
    <dbReference type="NCBI Taxonomy" id="48490"/>
    <lineage>
        <taxon>Eukaryota</taxon>
        <taxon>Fungi</taxon>
        <taxon>Dikarya</taxon>
        <taxon>Ascomycota</taxon>
        <taxon>Pezizomycotina</taxon>
        <taxon>Sordariomycetes</taxon>
        <taxon>Hypocreomycetidae</taxon>
        <taxon>Hypocreales</taxon>
        <taxon>Nectriaceae</taxon>
        <taxon>Fusarium</taxon>
        <taxon>Fusarium fujikuroi species complex</taxon>
    </lineage>
</organism>
<evidence type="ECO:0000256" key="2">
    <source>
        <dbReference type="ARBA" id="ARBA00022723"/>
    </source>
</evidence>
<dbReference type="InterPro" id="IPR036864">
    <property type="entry name" value="Zn2-C6_fun-type_DNA-bd_sf"/>
</dbReference>
<dbReference type="SMART" id="SM00066">
    <property type="entry name" value="GAL4"/>
    <property type="match status" value="1"/>
</dbReference>
<keyword evidence="6" id="KW-0804">Transcription</keyword>
<evidence type="ECO:0000256" key="7">
    <source>
        <dbReference type="ARBA" id="ARBA00023242"/>
    </source>
</evidence>
<dbReference type="InterPro" id="IPR051615">
    <property type="entry name" value="Transcr_Regulatory_Elem"/>
</dbReference>
<dbReference type="GO" id="GO:0008270">
    <property type="term" value="F:zinc ion binding"/>
    <property type="evidence" value="ECO:0007669"/>
    <property type="project" value="InterPro"/>
</dbReference>
<dbReference type="PROSITE" id="PS00463">
    <property type="entry name" value="ZN2_CY6_FUNGAL_1"/>
    <property type="match status" value="1"/>
</dbReference>
<evidence type="ECO:0000313" key="10">
    <source>
        <dbReference type="EMBL" id="KAF5675385.1"/>
    </source>
</evidence>
<dbReference type="InterPro" id="IPR001138">
    <property type="entry name" value="Zn2Cys6_DnaBD"/>
</dbReference>
<evidence type="ECO:0000256" key="3">
    <source>
        <dbReference type="ARBA" id="ARBA00022833"/>
    </source>
</evidence>
<keyword evidence="2" id="KW-0479">Metal-binding</keyword>
<dbReference type="EMBL" id="JAAQPE010000242">
    <property type="protein sequence ID" value="KAF5675385.1"/>
    <property type="molecule type" value="Genomic_DNA"/>
</dbReference>
<dbReference type="Proteomes" id="UP000572754">
    <property type="component" value="Unassembled WGS sequence"/>
</dbReference>
<accession>A0A8H5TND2</accession>
<dbReference type="Pfam" id="PF04082">
    <property type="entry name" value="Fungal_trans"/>
    <property type="match status" value="1"/>
</dbReference>
<keyword evidence="4" id="KW-0805">Transcription regulation</keyword>
<feature type="domain" description="Zn(2)-C6 fungal-type" evidence="9">
    <location>
        <begin position="14"/>
        <end position="44"/>
    </location>
</feature>
<keyword evidence="7" id="KW-0539">Nucleus</keyword>
<comment type="subcellular location">
    <subcellularLocation>
        <location evidence="1">Nucleus</location>
    </subcellularLocation>
</comment>
<dbReference type="SUPFAM" id="SSF57701">
    <property type="entry name" value="Zn2/Cys6 DNA-binding domain"/>
    <property type="match status" value="1"/>
</dbReference>
<reference evidence="11" key="1">
    <citation type="journal article" date="2020" name="BMC Genomics">
        <title>Correction to: Identification and distribution of gene clusters required for synthesis of sphingolipid metabolism inhibitors in diverse species of the filamentous fungus Fusarium.</title>
        <authorList>
            <person name="Kim H.S."/>
            <person name="Lohmar J.M."/>
            <person name="Busman M."/>
            <person name="Brown D.W."/>
            <person name="Naumann T.A."/>
            <person name="Divon H.H."/>
            <person name="Lysoe E."/>
            <person name="Uhlig S."/>
            <person name="Proctor R.H."/>
        </authorList>
    </citation>
    <scope>NUCLEOTIDE SEQUENCE [LARGE SCALE GENOMIC DNA]</scope>
    <source>
        <strain evidence="11">NRRL 25331</strain>
    </source>
</reference>